<organism evidence="9 10">
    <name type="scientific">Sanguibacter inulinus</name>
    <dbReference type="NCBI Taxonomy" id="60922"/>
    <lineage>
        <taxon>Bacteria</taxon>
        <taxon>Bacillati</taxon>
        <taxon>Actinomycetota</taxon>
        <taxon>Actinomycetes</taxon>
        <taxon>Micrococcales</taxon>
        <taxon>Sanguibacteraceae</taxon>
        <taxon>Sanguibacter</taxon>
    </lineage>
</organism>
<dbReference type="InterPro" id="IPR004706">
    <property type="entry name" value="Arsenical-R_Acr3"/>
</dbReference>
<dbReference type="GO" id="GO:0005886">
    <property type="term" value="C:plasma membrane"/>
    <property type="evidence" value="ECO:0007669"/>
    <property type="project" value="UniProtKB-SubCell"/>
</dbReference>
<dbReference type="AlphaFoldDB" id="A0A853EQC9"/>
<dbReference type="GO" id="GO:0015297">
    <property type="term" value="F:antiporter activity"/>
    <property type="evidence" value="ECO:0007669"/>
    <property type="project" value="InterPro"/>
</dbReference>
<dbReference type="EMBL" id="JACBYE010000007">
    <property type="protein sequence ID" value="NYS92789.1"/>
    <property type="molecule type" value="Genomic_DNA"/>
</dbReference>
<evidence type="ECO:0000256" key="8">
    <source>
        <dbReference type="SAM" id="Phobius"/>
    </source>
</evidence>
<evidence type="ECO:0000256" key="6">
    <source>
        <dbReference type="ARBA" id="ARBA00022989"/>
    </source>
</evidence>
<protein>
    <submittedName>
        <fullName evidence="9">Arsenic resistance protein</fullName>
    </submittedName>
</protein>
<feature type="transmembrane region" description="Helical" evidence="8">
    <location>
        <begin position="222"/>
        <end position="243"/>
    </location>
</feature>
<gene>
    <name evidence="9" type="ORF">HZZ10_04505</name>
</gene>
<evidence type="ECO:0000256" key="7">
    <source>
        <dbReference type="ARBA" id="ARBA00023136"/>
    </source>
</evidence>
<dbReference type="InterPro" id="IPR038770">
    <property type="entry name" value="Na+/solute_symporter_sf"/>
</dbReference>
<feature type="transmembrane region" description="Helical" evidence="8">
    <location>
        <begin position="178"/>
        <end position="197"/>
    </location>
</feature>
<dbReference type="InterPro" id="IPR002657">
    <property type="entry name" value="BilAc:Na_symport/Acr3"/>
</dbReference>
<dbReference type="Proteomes" id="UP000561011">
    <property type="component" value="Unassembled WGS sequence"/>
</dbReference>
<comment type="subcellular location">
    <subcellularLocation>
        <location evidence="1">Cell membrane</location>
        <topology evidence="1">Multi-pass membrane protein</topology>
    </subcellularLocation>
</comment>
<evidence type="ECO:0000256" key="5">
    <source>
        <dbReference type="ARBA" id="ARBA00022692"/>
    </source>
</evidence>
<dbReference type="Gene3D" id="1.20.1530.20">
    <property type="match status" value="1"/>
</dbReference>
<keyword evidence="7 8" id="KW-0472">Membrane</keyword>
<keyword evidence="3" id="KW-0813">Transport</keyword>
<keyword evidence="4" id="KW-1003">Cell membrane</keyword>
<evidence type="ECO:0000313" key="9">
    <source>
        <dbReference type="EMBL" id="NYS92789.1"/>
    </source>
</evidence>
<keyword evidence="10" id="KW-1185">Reference proteome</keyword>
<feature type="transmembrane region" description="Helical" evidence="8">
    <location>
        <begin position="139"/>
        <end position="158"/>
    </location>
</feature>
<dbReference type="RefSeq" id="WP_179912583.1">
    <property type="nucleotide sequence ID" value="NZ_JACBYE010000007.1"/>
</dbReference>
<name>A0A853EQC9_9MICO</name>
<feature type="transmembrane region" description="Helical" evidence="8">
    <location>
        <begin position="81"/>
        <end position="103"/>
    </location>
</feature>
<evidence type="ECO:0000256" key="1">
    <source>
        <dbReference type="ARBA" id="ARBA00004651"/>
    </source>
</evidence>
<feature type="transmembrane region" description="Helical" evidence="8">
    <location>
        <begin position="255"/>
        <end position="273"/>
    </location>
</feature>
<dbReference type="Pfam" id="PF01758">
    <property type="entry name" value="SBF"/>
    <property type="match status" value="1"/>
</dbReference>
<dbReference type="PANTHER" id="PTHR43057">
    <property type="entry name" value="ARSENITE EFFLUX TRANSPORTER"/>
    <property type="match status" value="1"/>
</dbReference>
<keyword evidence="5 8" id="KW-0812">Transmembrane</keyword>
<proteinExistence type="inferred from homology"/>
<dbReference type="PANTHER" id="PTHR43057:SF1">
    <property type="entry name" value="ARSENICAL-RESISTANCE PROTEIN 3"/>
    <property type="match status" value="1"/>
</dbReference>
<evidence type="ECO:0000313" key="10">
    <source>
        <dbReference type="Proteomes" id="UP000561011"/>
    </source>
</evidence>
<evidence type="ECO:0000256" key="3">
    <source>
        <dbReference type="ARBA" id="ARBA00022448"/>
    </source>
</evidence>
<keyword evidence="6 8" id="KW-1133">Transmembrane helix</keyword>
<feature type="transmembrane region" description="Helical" evidence="8">
    <location>
        <begin position="109"/>
        <end position="132"/>
    </location>
</feature>
<sequence>MTTPPDDARRGSRVVERWDRQQVPLYLLAIALGAAIGLALPQVASTLEQAITPVLALLLFATFSGVPLIEVGRALQDVRFLVTALVANFVVVPVVVFGLSRFVADDQGLLLGVLLVLLTPCVDYVIVFTGLAGGARARLLAASPLLMLVQMLLLPVYLSLFAGPEVLEVVDVRPFVEAFVVLILVPLAAAAGVQALARGRRGQRDRRTVGAIAGGAVERATAAAMVPLMMLTLVVVVGSQVAAVGAEVRSLARVVPLYVAFVVVAVAVGVLASRVARLDVSAARAAVFSVATRNSLVVLPLALALPESLSIAPLAVVTQTLVELVSMVILVRVVPLVVRGTGAAHSR</sequence>
<reference evidence="9 10" key="1">
    <citation type="submission" date="2020-07" db="EMBL/GenBank/DDBJ databases">
        <title>MOT database genomes.</title>
        <authorList>
            <person name="Joseph S."/>
            <person name="Aduse-Opoku J."/>
            <person name="Hashim A."/>
            <person name="Wade W."/>
            <person name="Curtis M."/>
        </authorList>
    </citation>
    <scope>NUCLEOTIDE SEQUENCE [LARGE SCALE GENOMIC DNA]</scope>
    <source>
        <strain evidence="9 10">DSM 100099</strain>
    </source>
</reference>
<evidence type="ECO:0000256" key="2">
    <source>
        <dbReference type="ARBA" id="ARBA00010110"/>
    </source>
</evidence>
<feature type="transmembrane region" description="Helical" evidence="8">
    <location>
        <begin position="23"/>
        <end position="44"/>
    </location>
</feature>
<comment type="similarity">
    <text evidence="2">Belongs to the arsenical resistance-3 (ACR3) (TC 2.A.59) family.</text>
</comment>
<comment type="caution">
    <text evidence="9">The sequence shown here is derived from an EMBL/GenBank/DDBJ whole genome shotgun (WGS) entry which is preliminary data.</text>
</comment>
<dbReference type="GO" id="GO:0015105">
    <property type="term" value="F:arsenite transmembrane transporter activity"/>
    <property type="evidence" value="ECO:0007669"/>
    <property type="project" value="TreeGrafter"/>
</dbReference>
<accession>A0A853EQC9</accession>
<dbReference type="GO" id="GO:0015104">
    <property type="term" value="F:antimonite transmembrane transporter activity"/>
    <property type="evidence" value="ECO:0007669"/>
    <property type="project" value="TreeGrafter"/>
</dbReference>
<feature type="transmembrane region" description="Helical" evidence="8">
    <location>
        <begin position="50"/>
        <end position="69"/>
    </location>
</feature>
<evidence type="ECO:0000256" key="4">
    <source>
        <dbReference type="ARBA" id="ARBA00022475"/>
    </source>
</evidence>